<feature type="compositionally biased region" description="Pro residues" evidence="1">
    <location>
        <begin position="28"/>
        <end position="38"/>
    </location>
</feature>
<feature type="non-terminal residue" evidence="3">
    <location>
        <position position="1"/>
    </location>
</feature>
<keyword evidence="4" id="KW-1185">Reference proteome</keyword>
<organism evidence="3 4">
    <name type="scientific">Aspergillus indologenus CBS 114.80</name>
    <dbReference type="NCBI Taxonomy" id="1450541"/>
    <lineage>
        <taxon>Eukaryota</taxon>
        <taxon>Fungi</taxon>
        <taxon>Dikarya</taxon>
        <taxon>Ascomycota</taxon>
        <taxon>Pezizomycotina</taxon>
        <taxon>Eurotiomycetes</taxon>
        <taxon>Eurotiomycetidae</taxon>
        <taxon>Eurotiales</taxon>
        <taxon>Aspergillaceae</taxon>
        <taxon>Aspergillus</taxon>
        <taxon>Aspergillus subgen. Circumdati</taxon>
    </lineage>
</organism>
<dbReference type="Proteomes" id="UP000248817">
    <property type="component" value="Unassembled WGS sequence"/>
</dbReference>
<name>A0A2V5IQ18_9EURO</name>
<keyword evidence="2" id="KW-0732">Signal</keyword>
<feature type="region of interest" description="Disordered" evidence="1">
    <location>
        <begin position="24"/>
        <end position="56"/>
    </location>
</feature>
<sequence length="247" mass="26289">SKTSPRSNTLTTTTLTITLTLSLSITPPLSPPNPPRSPPLLHLPGQIQPERGIPAPLKRQNDRLHDLDADAVALDHKPAAAARDRRARHPPLREQRRPVLQQELPVVGGRAPQPEAHVAGPEARLLVLRAREAGEQVQAGPRLGAPDAADAQRVLAGRRAGAHDARVRVGFEVPPQAVDEAVARFEEGDASFGGWEVRVRVRVGVGVWVEVGVRGRWVLGLGLGFGLGPVSSSFCALSLGGHFGVIS</sequence>
<dbReference type="AlphaFoldDB" id="A0A2V5IQ18"/>
<feature type="signal peptide" evidence="2">
    <location>
        <begin position="1"/>
        <end position="24"/>
    </location>
</feature>
<evidence type="ECO:0000256" key="1">
    <source>
        <dbReference type="SAM" id="MobiDB-lite"/>
    </source>
</evidence>
<dbReference type="EMBL" id="KZ825614">
    <property type="protein sequence ID" value="PYI26027.1"/>
    <property type="molecule type" value="Genomic_DNA"/>
</dbReference>
<accession>A0A2V5IQ18</accession>
<evidence type="ECO:0000313" key="3">
    <source>
        <dbReference type="EMBL" id="PYI26027.1"/>
    </source>
</evidence>
<evidence type="ECO:0000256" key="2">
    <source>
        <dbReference type="SAM" id="SignalP"/>
    </source>
</evidence>
<evidence type="ECO:0000313" key="4">
    <source>
        <dbReference type="Proteomes" id="UP000248817"/>
    </source>
</evidence>
<protein>
    <submittedName>
        <fullName evidence="3">Uncharacterized protein</fullName>
    </submittedName>
</protein>
<feature type="chain" id="PRO_5016141135" evidence="2">
    <location>
        <begin position="25"/>
        <end position="247"/>
    </location>
</feature>
<reference evidence="3 4" key="1">
    <citation type="submission" date="2018-02" db="EMBL/GenBank/DDBJ databases">
        <title>The genomes of Aspergillus section Nigri reveals drivers in fungal speciation.</title>
        <authorList>
            <consortium name="DOE Joint Genome Institute"/>
            <person name="Vesth T.C."/>
            <person name="Nybo J."/>
            <person name="Theobald S."/>
            <person name="Brandl J."/>
            <person name="Frisvad J.C."/>
            <person name="Nielsen K.F."/>
            <person name="Lyhne E.K."/>
            <person name="Kogle M.E."/>
            <person name="Kuo A."/>
            <person name="Riley R."/>
            <person name="Clum A."/>
            <person name="Nolan M."/>
            <person name="Lipzen A."/>
            <person name="Salamov A."/>
            <person name="Henrissat B."/>
            <person name="Wiebenga A."/>
            <person name="De vries R.P."/>
            <person name="Grigoriev I.V."/>
            <person name="Mortensen U.H."/>
            <person name="Andersen M.R."/>
            <person name="Baker S.E."/>
        </authorList>
    </citation>
    <scope>NUCLEOTIDE SEQUENCE [LARGE SCALE GENOMIC DNA]</scope>
    <source>
        <strain evidence="3 4">CBS 114.80</strain>
    </source>
</reference>
<gene>
    <name evidence="3" type="ORF">BP00DRAFT_467208</name>
</gene>
<proteinExistence type="predicted"/>